<feature type="transmembrane region" description="Helical" evidence="1">
    <location>
        <begin position="43"/>
        <end position="68"/>
    </location>
</feature>
<organism evidence="2 3">
    <name type="scientific">Oceanitalea stevensii</name>
    <dbReference type="NCBI Taxonomy" id="2763072"/>
    <lineage>
        <taxon>Bacteria</taxon>
        <taxon>Bacillati</taxon>
        <taxon>Actinomycetota</taxon>
        <taxon>Actinomycetes</taxon>
        <taxon>Micrococcales</taxon>
        <taxon>Bogoriellaceae</taxon>
        <taxon>Georgenia</taxon>
    </lineage>
</organism>
<evidence type="ECO:0000313" key="2">
    <source>
        <dbReference type="EMBL" id="MBD8062051.1"/>
    </source>
</evidence>
<sequence length="75" mass="8545">MRSTETGRTGRVEPSTWVGLALAVLAIAFVVQNRREVRIELFWLSVGAPMWLVLLLIFLVGWAVGALVRRRRARR</sequence>
<keyword evidence="1" id="KW-0472">Membrane</keyword>
<gene>
    <name evidence="2" type="ORF">H9624_06920</name>
</gene>
<evidence type="ECO:0000313" key="3">
    <source>
        <dbReference type="Proteomes" id="UP000661894"/>
    </source>
</evidence>
<evidence type="ECO:0000256" key="1">
    <source>
        <dbReference type="SAM" id="Phobius"/>
    </source>
</evidence>
<keyword evidence="1" id="KW-0812">Transmembrane</keyword>
<accession>A0ABR8Z151</accession>
<dbReference type="RefSeq" id="WP_251839162.1">
    <property type="nucleotide sequence ID" value="NZ_JACSPO010000002.1"/>
</dbReference>
<dbReference type="Proteomes" id="UP000661894">
    <property type="component" value="Unassembled WGS sequence"/>
</dbReference>
<comment type="caution">
    <text evidence="2">The sequence shown here is derived from an EMBL/GenBank/DDBJ whole genome shotgun (WGS) entry which is preliminary data.</text>
</comment>
<feature type="transmembrane region" description="Helical" evidence="1">
    <location>
        <begin position="12"/>
        <end position="31"/>
    </location>
</feature>
<dbReference type="EMBL" id="JACSPO010000002">
    <property type="protein sequence ID" value="MBD8062051.1"/>
    <property type="molecule type" value="Genomic_DNA"/>
</dbReference>
<keyword evidence="1" id="KW-1133">Transmembrane helix</keyword>
<protein>
    <submittedName>
        <fullName evidence="2">DUF1049 domain-containing protein</fullName>
    </submittedName>
</protein>
<name>A0ABR8Z151_9MICO</name>
<proteinExistence type="predicted"/>
<keyword evidence="3" id="KW-1185">Reference proteome</keyword>
<reference evidence="2 3" key="1">
    <citation type="submission" date="2020-08" db="EMBL/GenBank/DDBJ databases">
        <title>A Genomic Blueprint of the Chicken Gut Microbiome.</title>
        <authorList>
            <person name="Gilroy R."/>
            <person name="Ravi A."/>
            <person name="Getino M."/>
            <person name="Pursley I."/>
            <person name="Horton D.L."/>
            <person name="Alikhan N.-F."/>
            <person name="Baker D."/>
            <person name="Gharbi K."/>
            <person name="Hall N."/>
            <person name="Watson M."/>
            <person name="Adriaenssens E.M."/>
            <person name="Foster-Nyarko E."/>
            <person name="Jarju S."/>
            <person name="Secka A."/>
            <person name="Antonio M."/>
            <person name="Oren A."/>
            <person name="Chaudhuri R."/>
            <person name="La Ragione R.M."/>
            <person name="Hildebrand F."/>
            <person name="Pallen M.J."/>
        </authorList>
    </citation>
    <scope>NUCLEOTIDE SEQUENCE [LARGE SCALE GENOMIC DNA]</scope>
    <source>
        <strain evidence="2 3">Sa1BUA1</strain>
    </source>
</reference>